<evidence type="ECO:0000313" key="2">
    <source>
        <dbReference type="EMBL" id="CAG7636300.1"/>
    </source>
</evidence>
<dbReference type="PANTHER" id="PTHR33990:SF1">
    <property type="entry name" value="PROTEIN YJDN"/>
    <property type="match status" value="1"/>
</dbReference>
<sequence length="136" mass="14988">MAKLTPYLFSEDSRAQAEFYVKALGGEILSVMTHGQLPNASEALKDKVMHLSMVAAGLQFYMCDCFVEPAVQGNSINLSLEFATEAEARKAFDNLAEGGNVKHPLKPEFWGSLFGQIEDKFGINWMITTEAKPVNP</sequence>
<dbReference type="Proteomes" id="UP000730618">
    <property type="component" value="Unassembled WGS sequence"/>
</dbReference>
<organism evidence="2 3">
    <name type="scientific">Paenibacillus allorhizosphaerae</name>
    <dbReference type="NCBI Taxonomy" id="2849866"/>
    <lineage>
        <taxon>Bacteria</taxon>
        <taxon>Bacillati</taxon>
        <taxon>Bacillota</taxon>
        <taxon>Bacilli</taxon>
        <taxon>Bacillales</taxon>
        <taxon>Paenibacillaceae</taxon>
        <taxon>Paenibacillus</taxon>
    </lineage>
</organism>
<evidence type="ECO:0000259" key="1">
    <source>
        <dbReference type="Pfam" id="PF06983"/>
    </source>
</evidence>
<reference evidence="2 3" key="1">
    <citation type="submission" date="2021-06" db="EMBL/GenBank/DDBJ databases">
        <authorList>
            <person name="Criscuolo A."/>
        </authorList>
    </citation>
    <scope>NUCLEOTIDE SEQUENCE [LARGE SCALE GENOMIC DNA]</scope>
    <source>
        <strain evidence="3">CIP 111802</strain>
    </source>
</reference>
<feature type="domain" description="PhnB-like" evidence="1">
    <location>
        <begin position="5"/>
        <end position="128"/>
    </location>
</feature>
<dbReference type="CDD" id="cd06588">
    <property type="entry name" value="PhnB_like"/>
    <property type="match status" value="1"/>
</dbReference>
<dbReference type="PANTHER" id="PTHR33990">
    <property type="entry name" value="PROTEIN YJDN-RELATED"/>
    <property type="match status" value="1"/>
</dbReference>
<name>A0ABM8VFX8_9BACL</name>
<dbReference type="InterPro" id="IPR028973">
    <property type="entry name" value="PhnB-like"/>
</dbReference>
<accession>A0ABM8VFX8</accession>
<keyword evidence="3" id="KW-1185">Reference proteome</keyword>
<dbReference type="EMBL" id="CAJVCE010000005">
    <property type="protein sequence ID" value="CAG7636300.1"/>
    <property type="molecule type" value="Genomic_DNA"/>
</dbReference>
<proteinExistence type="predicted"/>
<protein>
    <recommendedName>
        <fullName evidence="1">PhnB-like domain-containing protein</fullName>
    </recommendedName>
</protein>
<dbReference type="Pfam" id="PF06983">
    <property type="entry name" value="3-dmu-9_3-mt"/>
    <property type="match status" value="1"/>
</dbReference>
<gene>
    <name evidence="2" type="ORF">PAECIP111802_02240</name>
</gene>
<comment type="caution">
    <text evidence="2">The sequence shown here is derived from an EMBL/GenBank/DDBJ whole genome shotgun (WGS) entry which is preliminary data.</text>
</comment>
<dbReference type="RefSeq" id="WP_218098569.1">
    <property type="nucleotide sequence ID" value="NZ_CAJVCE010000005.1"/>
</dbReference>
<evidence type="ECO:0000313" key="3">
    <source>
        <dbReference type="Proteomes" id="UP000730618"/>
    </source>
</evidence>